<protein>
    <submittedName>
        <fullName evidence="4">CRISPR-associated protein Cmr1</fullName>
    </submittedName>
</protein>
<feature type="compositionally biased region" description="Basic and acidic residues" evidence="2">
    <location>
        <begin position="277"/>
        <end position="291"/>
    </location>
</feature>
<dbReference type="Pfam" id="PF03787">
    <property type="entry name" value="RAMPs"/>
    <property type="match status" value="1"/>
</dbReference>
<evidence type="ECO:0000313" key="4">
    <source>
        <dbReference type="EMBL" id="QSQ12143.1"/>
    </source>
</evidence>
<evidence type="ECO:0000256" key="1">
    <source>
        <dbReference type="ARBA" id="ARBA00023118"/>
    </source>
</evidence>
<feature type="compositionally biased region" description="Basic and acidic residues" evidence="2">
    <location>
        <begin position="315"/>
        <end position="325"/>
    </location>
</feature>
<keyword evidence="5" id="KW-1185">Reference proteome</keyword>
<dbReference type="RefSeq" id="WP_206713874.1">
    <property type="nucleotide sequence ID" value="NZ_CP071091.1"/>
</dbReference>
<sequence>MSPLNLPTPSKEAPRPLRLPGGPKLESFSLELRTVTPILGGAPVPRQLPTVDVIRAPSLRGHLRFWWRALHGHAYSDASRLDFAKRERDLWGGMSLGKEEPRRSLVSLCVSGVSDASPDRASIHPSEPSFYALWPTRNGDGDAPSPRWNPGLRFTLEVRAPEGVLMQEVRNAFRAWVLFGGYGSRTRRGCGSVTLVDPKERESWLPKDASRAELCRLFGDLPFLRPDLAGEPRDLPLLRGARLYRGHRGESNSSGNEAWLQALGWLRDFRQGTAGAPDDRPRNPAPDDDKKRARRSNWPEADKIRHHARPGPRAYPEEHVPREQYTRSPAWPRAGFGLPIVFHFQQKKRGTAKEFYKPAEPEGVQLQWVMDQEREARDRLASPLIVKAMPLANGRFEPIALWLERGYPQGGKVVMVQSNRLIEATRASFDTLHASDDKPLFKRLRDAKSLRDVFFTWLSDTRKAREV</sequence>
<feature type="region of interest" description="Disordered" evidence="2">
    <location>
        <begin position="271"/>
        <end position="325"/>
    </location>
</feature>
<dbReference type="InterPro" id="IPR005537">
    <property type="entry name" value="RAMP_III_fam"/>
</dbReference>
<proteinExistence type="predicted"/>
<evidence type="ECO:0000259" key="3">
    <source>
        <dbReference type="Pfam" id="PF03787"/>
    </source>
</evidence>
<reference evidence="4 5" key="1">
    <citation type="submission" date="2021-02" db="EMBL/GenBank/DDBJ databases">
        <title>De Novo genome assembly of isolated myxobacteria.</title>
        <authorList>
            <person name="Stevens D.C."/>
        </authorList>
    </citation>
    <scope>NUCLEOTIDE SEQUENCE [LARGE SCALE GENOMIC DNA]</scope>
    <source>
        <strain evidence="4 5">SCHIC003</strain>
    </source>
</reference>
<organism evidence="4 5">
    <name type="scientific">Myxococcus landrumensis</name>
    <dbReference type="NCBI Taxonomy" id="2813577"/>
    <lineage>
        <taxon>Bacteria</taxon>
        <taxon>Pseudomonadati</taxon>
        <taxon>Myxococcota</taxon>
        <taxon>Myxococcia</taxon>
        <taxon>Myxococcales</taxon>
        <taxon>Cystobacterineae</taxon>
        <taxon>Myxococcaceae</taxon>
        <taxon>Myxococcus</taxon>
    </lineage>
</organism>
<gene>
    <name evidence="4" type="ORF">JY572_27735</name>
</gene>
<feature type="region of interest" description="Disordered" evidence="2">
    <location>
        <begin position="1"/>
        <end position="22"/>
    </location>
</feature>
<dbReference type="EMBL" id="CP071091">
    <property type="protein sequence ID" value="QSQ12143.1"/>
    <property type="molecule type" value="Genomic_DNA"/>
</dbReference>
<feature type="domain" description="CRISPR type III-associated protein" evidence="3">
    <location>
        <begin position="31"/>
        <end position="193"/>
    </location>
</feature>
<evidence type="ECO:0000313" key="5">
    <source>
        <dbReference type="Proteomes" id="UP000663090"/>
    </source>
</evidence>
<dbReference type="Proteomes" id="UP000663090">
    <property type="component" value="Chromosome"/>
</dbReference>
<keyword evidence="1" id="KW-0051">Antiviral defense</keyword>
<accession>A0ABX7N713</accession>
<name>A0ABX7N713_9BACT</name>
<evidence type="ECO:0000256" key="2">
    <source>
        <dbReference type="SAM" id="MobiDB-lite"/>
    </source>
</evidence>